<name>A0A6G5SXC5_NILLU</name>
<organism evidence="2">
    <name type="scientific">Nilaparvata lugens</name>
    <name type="common">Brown planthopper</name>
    <dbReference type="NCBI Taxonomy" id="108931"/>
    <lineage>
        <taxon>Eukaryota</taxon>
        <taxon>Metazoa</taxon>
        <taxon>Ecdysozoa</taxon>
        <taxon>Arthropoda</taxon>
        <taxon>Hexapoda</taxon>
        <taxon>Insecta</taxon>
        <taxon>Pterygota</taxon>
        <taxon>Neoptera</taxon>
        <taxon>Paraneoptera</taxon>
        <taxon>Hemiptera</taxon>
        <taxon>Auchenorrhyncha</taxon>
        <taxon>Fulgoroidea</taxon>
        <taxon>Delphacidae</taxon>
        <taxon>Delphacinae</taxon>
        <taxon>Nilaparvata</taxon>
    </lineage>
</organism>
<gene>
    <name evidence="2" type="primary">scrp3</name>
</gene>
<dbReference type="AlphaFoldDB" id="A0A6G5SXC5"/>
<feature type="signal peptide" evidence="1">
    <location>
        <begin position="1"/>
        <end position="16"/>
    </location>
</feature>
<proteinExistence type="evidence at transcript level"/>
<dbReference type="EMBL" id="MK775127">
    <property type="protein sequence ID" value="QCP68955.1"/>
    <property type="molecule type" value="mRNA"/>
</dbReference>
<protein>
    <submittedName>
        <fullName evidence="2">Serosal cuticle-related protein 3</fullName>
    </submittedName>
</protein>
<reference evidence="2" key="1">
    <citation type="submission" date="2019-04" db="EMBL/GenBank/DDBJ databases">
        <authorList>
            <person name="Lu J.-B."/>
            <person name="Zhang C.-X."/>
        </authorList>
    </citation>
    <scope>NUCLEOTIDE SEQUENCE</scope>
</reference>
<evidence type="ECO:0000256" key="1">
    <source>
        <dbReference type="SAM" id="SignalP"/>
    </source>
</evidence>
<dbReference type="OrthoDB" id="6635350at2759"/>
<sequence>MFTLLASLLFAASVNAIEHHDLNPVSTIDVFTHQDFFGSGVIPGDFRNAPINPFLVKNYFKHSCASTEACLKEALIAHPSIILIKSELDPTVLLAYVAPQGINSIFEQGMFKTLRDFLLTPHPKSAVFYSPKIFYNAHLSHTPLFKFILPDNFKMSDLHLLAHNSDEIPVLALFESADFDKFNFHSVKQFAKLNVFPDIIEPVPRLFSIPHTSSPVFH</sequence>
<feature type="chain" id="PRO_5026009499" evidence="1">
    <location>
        <begin position="17"/>
        <end position="218"/>
    </location>
</feature>
<accession>A0A6G5SXC5</accession>
<keyword evidence="1" id="KW-0732">Signal</keyword>
<evidence type="ECO:0000313" key="2">
    <source>
        <dbReference type="EMBL" id="QCP68955.1"/>
    </source>
</evidence>